<comment type="caution">
    <text evidence="5">The sequence shown here is derived from an EMBL/GenBank/DDBJ whole genome shotgun (WGS) entry which is preliminary data.</text>
</comment>
<organism evidence="5 6">
    <name type="scientific">Nocardioides massiliensis</name>
    <dbReference type="NCBI Taxonomy" id="1325935"/>
    <lineage>
        <taxon>Bacteria</taxon>
        <taxon>Bacillati</taxon>
        <taxon>Actinomycetota</taxon>
        <taxon>Actinomycetes</taxon>
        <taxon>Propionibacteriales</taxon>
        <taxon>Nocardioidaceae</taxon>
        <taxon>Nocardioides</taxon>
    </lineage>
</organism>
<dbReference type="InterPro" id="IPR033140">
    <property type="entry name" value="Lipase_GDXG_put_SER_AS"/>
</dbReference>
<dbReference type="PANTHER" id="PTHR48081">
    <property type="entry name" value="AB HYDROLASE SUPERFAMILY PROTEIN C4A8.06C"/>
    <property type="match status" value="1"/>
</dbReference>
<dbReference type="InterPro" id="IPR013094">
    <property type="entry name" value="AB_hydrolase_3"/>
</dbReference>
<dbReference type="GO" id="GO:0016787">
    <property type="term" value="F:hydrolase activity"/>
    <property type="evidence" value="ECO:0007669"/>
    <property type="project" value="UniProtKB-KW"/>
</dbReference>
<reference evidence="5 6" key="1">
    <citation type="submission" date="2023-07" db="EMBL/GenBank/DDBJ databases">
        <title>Sequencing the genomes of 1000 actinobacteria strains.</title>
        <authorList>
            <person name="Klenk H.-P."/>
        </authorList>
    </citation>
    <scope>NUCLEOTIDE SEQUENCE [LARGE SCALE GENOMIC DNA]</scope>
    <source>
        <strain evidence="5 6">GD13</strain>
    </source>
</reference>
<evidence type="ECO:0000313" key="5">
    <source>
        <dbReference type="EMBL" id="MDP9823934.1"/>
    </source>
</evidence>
<dbReference type="InterPro" id="IPR029058">
    <property type="entry name" value="AB_hydrolase_fold"/>
</dbReference>
<dbReference type="InterPro" id="IPR002168">
    <property type="entry name" value="Lipase_GDXG_HIS_AS"/>
</dbReference>
<dbReference type="SUPFAM" id="SSF53474">
    <property type="entry name" value="alpha/beta-Hydrolases"/>
    <property type="match status" value="1"/>
</dbReference>
<dbReference type="Gene3D" id="3.40.50.1820">
    <property type="entry name" value="alpha/beta hydrolase"/>
    <property type="match status" value="1"/>
</dbReference>
<dbReference type="EC" id="3.1.1.-" evidence="5"/>
<dbReference type="Pfam" id="PF07859">
    <property type="entry name" value="Abhydrolase_3"/>
    <property type="match status" value="1"/>
</dbReference>
<dbReference type="PROSITE" id="PS01173">
    <property type="entry name" value="LIPASE_GDXG_HIS"/>
    <property type="match status" value="1"/>
</dbReference>
<evidence type="ECO:0000256" key="1">
    <source>
        <dbReference type="ARBA" id="ARBA00010515"/>
    </source>
</evidence>
<dbReference type="PANTHER" id="PTHR48081:SF8">
    <property type="entry name" value="ALPHA_BETA HYDROLASE FOLD-3 DOMAIN-CONTAINING PROTEIN-RELATED"/>
    <property type="match status" value="1"/>
</dbReference>
<dbReference type="RefSeq" id="WP_246360166.1">
    <property type="nucleotide sequence ID" value="NZ_CCXJ01000147.1"/>
</dbReference>
<keyword evidence="6" id="KW-1185">Reference proteome</keyword>
<dbReference type="InterPro" id="IPR050300">
    <property type="entry name" value="GDXG_lipolytic_enzyme"/>
</dbReference>
<evidence type="ECO:0000259" key="4">
    <source>
        <dbReference type="Pfam" id="PF07859"/>
    </source>
</evidence>
<evidence type="ECO:0000256" key="2">
    <source>
        <dbReference type="ARBA" id="ARBA00022801"/>
    </source>
</evidence>
<sequence>MLDDALGREVADLLQVLNDGFPRVEEMTGAEARAAVSARSAVVTNLDDVRATEDRVVPTGAGEVPVRIYHPHSDAPGADGARPAVVFFHGGGFVFCSIESHDGFCRRVARHTGAVVVSVDYRLAPEHAAPAAAEDAYAATCWTHAEAAALGIDADRIVVAGDSAGGNLAAVVALMARDRGGPALAGQVLLYPVIEPDFTSPSYVRFGEGHFNTRAAMEWYWTQYLGGHPDTTPLPEPVAYVVPSRASSLADLAPAVVVTAGRDPLSSEGEAYARALRAAGTAVRHRHYPDLFHGFATIGPFAAAESARELLWADISALVARPDREEVSA</sequence>
<dbReference type="Proteomes" id="UP001240447">
    <property type="component" value="Unassembled WGS sequence"/>
</dbReference>
<evidence type="ECO:0000313" key="6">
    <source>
        <dbReference type="Proteomes" id="UP001240447"/>
    </source>
</evidence>
<feature type="domain" description="Alpha/beta hydrolase fold-3" evidence="4">
    <location>
        <begin position="85"/>
        <end position="296"/>
    </location>
</feature>
<comment type="similarity">
    <text evidence="1">Belongs to the 'GDXG' lipolytic enzyme family.</text>
</comment>
<dbReference type="EMBL" id="JAUSQM010000001">
    <property type="protein sequence ID" value="MDP9823934.1"/>
    <property type="molecule type" value="Genomic_DNA"/>
</dbReference>
<evidence type="ECO:0000256" key="3">
    <source>
        <dbReference type="PROSITE-ProRule" id="PRU10038"/>
    </source>
</evidence>
<accession>A0ABT9NUW2</accession>
<protein>
    <submittedName>
        <fullName evidence="5">Acetyl esterase</fullName>
        <ecNumber evidence="5">3.1.1.-</ecNumber>
    </submittedName>
</protein>
<keyword evidence="2 5" id="KW-0378">Hydrolase</keyword>
<dbReference type="PROSITE" id="PS01174">
    <property type="entry name" value="LIPASE_GDXG_SER"/>
    <property type="match status" value="1"/>
</dbReference>
<proteinExistence type="inferred from homology"/>
<name>A0ABT9NUW2_9ACTN</name>
<gene>
    <name evidence="5" type="ORF">J2S59_003743</name>
</gene>
<feature type="active site" evidence="3">
    <location>
        <position position="163"/>
    </location>
</feature>